<feature type="region of interest" description="Disordered" evidence="1">
    <location>
        <begin position="42"/>
        <end position="78"/>
    </location>
</feature>
<comment type="caution">
    <text evidence="2">The sequence shown here is derived from an EMBL/GenBank/DDBJ whole genome shotgun (WGS) entry which is preliminary data.</text>
</comment>
<name>A0ABQ5C9K3_9ASTR</name>
<protein>
    <submittedName>
        <fullName evidence="2">Uncharacterized protein</fullName>
    </submittedName>
</protein>
<accession>A0ABQ5C9K3</accession>
<evidence type="ECO:0000313" key="2">
    <source>
        <dbReference type="EMBL" id="GJT22817.1"/>
    </source>
</evidence>
<sequence>MIITNNVVGYNTKGATMTNLSLYGSGCLSRFQMLPSMLSPTNSLCSSGGGTDGGSDGDSGLDLLRDEDGNSNESSGYQVDDGAALRRFMATL</sequence>
<organism evidence="2 3">
    <name type="scientific">Tanacetum coccineum</name>
    <dbReference type="NCBI Taxonomy" id="301880"/>
    <lineage>
        <taxon>Eukaryota</taxon>
        <taxon>Viridiplantae</taxon>
        <taxon>Streptophyta</taxon>
        <taxon>Embryophyta</taxon>
        <taxon>Tracheophyta</taxon>
        <taxon>Spermatophyta</taxon>
        <taxon>Magnoliopsida</taxon>
        <taxon>eudicotyledons</taxon>
        <taxon>Gunneridae</taxon>
        <taxon>Pentapetalae</taxon>
        <taxon>asterids</taxon>
        <taxon>campanulids</taxon>
        <taxon>Asterales</taxon>
        <taxon>Asteraceae</taxon>
        <taxon>Asteroideae</taxon>
        <taxon>Anthemideae</taxon>
        <taxon>Anthemidinae</taxon>
        <taxon>Tanacetum</taxon>
    </lineage>
</organism>
<gene>
    <name evidence="2" type="ORF">Tco_0892754</name>
</gene>
<evidence type="ECO:0000256" key="1">
    <source>
        <dbReference type="SAM" id="MobiDB-lite"/>
    </source>
</evidence>
<evidence type="ECO:0000313" key="3">
    <source>
        <dbReference type="Proteomes" id="UP001151760"/>
    </source>
</evidence>
<keyword evidence="3" id="KW-1185">Reference proteome</keyword>
<reference evidence="2" key="2">
    <citation type="submission" date="2022-01" db="EMBL/GenBank/DDBJ databases">
        <authorList>
            <person name="Yamashiro T."/>
            <person name="Shiraishi A."/>
            <person name="Satake H."/>
            <person name="Nakayama K."/>
        </authorList>
    </citation>
    <scope>NUCLEOTIDE SEQUENCE</scope>
</reference>
<proteinExistence type="predicted"/>
<feature type="compositionally biased region" description="Gly residues" evidence="1">
    <location>
        <begin position="47"/>
        <end position="57"/>
    </location>
</feature>
<reference evidence="2" key="1">
    <citation type="journal article" date="2022" name="Int. J. Mol. Sci.">
        <title>Draft Genome of Tanacetum Coccineum: Genomic Comparison of Closely Related Tanacetum-Family Plants.</title>
        <authorList>
            <person name="Yamashiro T."/>
            <person name="Shiraishi A."/>
            <person name="Nakayama K."/>
            <person name="Satake H."/>
        </authorList>
    </citation>
    <scope>NUCLEOTIDE SEQUENCE</scope>
</reference>
<dbReference type="EMBL" id="BQNB010014001">
    <property type="protein sequence ID" value="GJT22817.1"/>
    <property type="molecule type" value="Genomic_DNA"/>
</dbReference>
<dbReference type="Proteomes" id="UP001151760">
    <property type="component" value="Unassembled WGS sequence"/>
</dbReference>